<evidence type="ECO:0000313" key="2">
    <source>
        <dbReference type="Proteomes" id="UP000326671"/>
    </source>
</evidence>
<protein>
    <submittedName>
        <fullName evidence="1">Nucleoside triphosphate pyrophosphohydrolase</fullName>
    </submittedName>
</protein>
<reference evidence="1 2" key="1">
    <citation type="submission" date="2019-09" db="EMBL/GenBank/DDBJ databases">
        <title>Whole genome sequences of isolates from the Mars Exploration Rovers.</title>
        <authorList>
            <person name="Seuylemezian A."/>
            <person name="Vaishampayan P."/>
        </authorList>
    </citation>
    <scope>NUCLEOTIDE SEQUENCE [LARGE SCALE GENOMIC DNA]</scope>
    <source>
        <strain evidence="1 2">MER_TA_151</strain>
    </source>
</reference>
<sequence>MPAILEKNGKRYRSRILDHQEFIFELKRKAYEELDEYAQAKNQKEIIEELADLVEVIQSMAEYHGVTMQEVEKVRKQKAKSKGRFKDRVFLVEVED</sequence>
<dbReference type="GO" id="GO:0016787">
    <property type="term" value="F:hydrolase activity"/>
    <property type="evidence" value="ECO:0007669"/>
    <property type="project" value="UniProtKB-KW"/>
</dbReference>
<accession>A0A5J5HK24</accession>
<dbReference type="SUPFAM" id="SSF101386">
    <property type="entry name" value="all-alpha NTP pyrophosphatases"/>
    <property type="match status" value="1"/>
</dbReference>
<dbReference type="InterPro" id="IPR038735">
    <property type="entry name" value="MSMEG_1276-like_NTP-PPase_dom"/>
</dbReference>
<gene>
    <name evidence="1" type="ORF">F4V44_18375</name>
</gene>
<name>A0A5J5HK24_9BACI</name>
<dbReference type="Pfam" id="PF01503">
    <property type="entry name" value="PRA-PH"/>
    <property type="match status" value="1"/>
</dbReference>
<dbReference type="RefSeq" id="WP_150441513.1">
    <property type="nucleotide sequence ID" value="NZ_VYKL01000028.1"/>
</dbReference>
<proteinExistence type="predicted"/>
<keyword evidence="1" id="KW-0378">Hydrolase</keyword>
<dbReference type="CDD" id="cd11532">
    <property type="entry name" value="NTP-PPase_COG4997"/>
    <property type="match status" value="1"/>
</dbReference>
<dbReference type="InterPro" id="IPR021130">
    <property type="entry name" value="PRib-ATP_PPHydrolase-like"/>
</dbReference>
<dbReference type="AlphaFoldDB" id="A0A5J5HK24"/>
<dbReference type="EMBL" id="VYKL01000028">
    <property type="protein sequence ID" value="KAA9021139.1"/>
    <property type="molecule type" value="Genomic_DNA"/>
</dbReference>
<evidence type="ECO:0000313" key="1">
    <source>
        <dbReference type="EMBL" id="KAA9021139.1"/>
    </source>
</evidence>
<dbReference type="Gene3D" id="1.10.287.1080">
    <property type="entry name" value="MazG-like"/>
    <property type="match status" value="1"/>
</dbReference>
<dbReference type="Proteomes" id="UP000326671">
    <property type="component" value="Unassembled WGS sequence"/>
</dbReference>
<keyword evidence="2" id="KW-1185">Reference proteome</keyword>
<organism evidence="1 2">
    <name type="scientific">Niallia endozanthoxylica</name>
    <dbReference type="NCBI Taxonomy" id="2036016"/>
    <lineage>
        <taxon>Bacteria</taxon>
        <taxon>Bacillati</taxon>
        <taxon>Bacillota</taxon>
        <taxon>Bacilli</taxon>
        <taxon>Bacillales</taxon>
        <taxon>Bacillaceae</taxon>
        <taxon>Niallia</taxon>
    </lineage>
</organism>
<comment type="caution">
    <text evidence="1">The sequence shown here is derived from an EMBL/GenBank/DDBJ whole genome shotgun (WGS) entry which is preliminary data.</text>
</comment>
<dbReference type="OrthoDB" id="9813491at2"/>